<dbReference type="RefSeq" id="WP_205185249.1">
    <property type="nucleotide sequence ID" value="NZ_JAFBFC010000002.1"/>
</dbReference>
<comment type="caution">
    <text evidence="1">The sequence shown here is derived from an EMBL/GenBank/DDBJ whole genome shotgun (WGS) entry which is preliminary data.</text>
</comment>
<dbReference type="EMBL" id="JAFBFC010000002">
    <property type="protein sequence ID" value="MBM7702364.1"/>
    <property type="molecule type" value="Genomic_DNA"/>
</dbReference>
<organism evidence="1 2">
    <name type="scientific">Priestia iocasae</name>
    <dbReference type="NCBI Taxonomy" id="2291674"/>
    <lineage>
        <taxon>Bacteria</taxon>
        <taxon>Bacillati</taxon>
        <taxon>Bacillota</taxon>
        <taxon>Bacilli</taxon>
        <taxon>Bacillales</taxon>
        <taxon>Bacillaceae</taxon>
        <taxon>Priestia</taxon>
    </lineage>
</organism>
<sequence length="431" mass="49334">MNHFQRVLLAGTGPASVQLAVHLKQRMNSEVGIVGRSSVRSASFFEAVMQHGHVLRAHVQNEKHEAMKGECFLDQLFQGYETVQGQWETLMLSVTTDAYIDVLTQLNRDVLKTVKCIVLISPTFGSNHLVTNYMRSLGSEAEVISFSTYYGDTRWLEGKPSHEVITTGMKKKTFIGSTHGVSSNVQALCGLYETLGIHLEVMQSPMEAETRNISLYVHPPLFMNEFSLNVIFKNVEMKKYVYKLYPEGPITQGLIRNMLAQWKEMMAVLEKLGIAEVNLLKFMVDDNYPIREESLARDEIERFVELETIHQEYVLYVRYASLLIDPFSEPDETGRYFDFSAVPIRTIFTNQAGQIDIPRMPKEDYYRIKMIQGIAKHVKVDCPTIDLFIHTYEQKLKEASRTLQGEKRSDAFIVQDFADDIQRICAELTEV</sequence>
<keyword evidence="2" id="KW-1185">Reference proteome</keyword>
<gene>
    <name evidence="1" type="ORF">JOC83_001198</name>
</gene>
<dbReference type="Pfam" id="PF10100">
    <property type="entry name" value="Staph_opine_DH"/>
    <property type="match status" value="1"/>
</dbReference>
<evidence type="ECO:0008006" key="3">
    <source>
        <dbReference type="Google" id="ProtNLM"/>
    </source>
</evidence>
<name>A0ABS2QV60_9BACI</name>
<proteinExistence type="predicted"/>
<accession>A0ABS2QV60</accession>
<protein>
    <recommendedName>
        <fullName evidence="3">DUF2338 family protein</fullName>
    </recommendedName>
</protein>
<dbReference type="Proteomes" id="UP000809829">
    <property type="component" value="Unassembled WGS sequence"/>
</dbReference>
<reference evidence="1 2" key="1">
    <citation type="submission" date="2021-01" db="EMBL/GenBank/DDBJ databases">
        <title>Genomic Encyclopedia of Type Strains, Phase IV (KMG-IV): sequencing the most valuable type-strain genomes for metagenomic binning, comparative biology and taxonomic classification.</title>
        <authorList>
            <person name="Goeker M."/>
        </authorList>
    </citation>
    <scope>NUCLEOTIDE SEQUENCE [LARGE SCALE GENOMIC DNA]</scope>
    <source>
        <strain evidence="1 2">DSM 104297</strain>
    </source>
</reference>
<evidence type="ECO:0000313" key="1">
    <source>
        <dbReference type="EMBL" id="MBM7702364.1"/>
    </source>
</evidence>
<evidence type="ECO:0000313" key="2">
    <source>
        <dbReference type="Proteomes" id="UP000809829"/>
    </source>
</evidence>
<dbReference type="InterPro" id="IPR016935">
    <property type="entry name" value="Opine_metallophore_DH"/>
</dbReference>